<dbReference type="PANTHER" id="PTHR34821">
    <property type="entry name" value="INNER MEMBRANE PROTEIN YDCZ"/>
    <property type="match status" value="1"/>
</dbReference>
<comment type="caution">
    <text evidence="2">The sequence shown here is derived from an EMBL/GenBank/DDBJ whole genome shotgun (WGS) entry which is preliminary data.</text>
</comment>
<dbReference type="EMBL" id="AZGB01000022">
    <property type="protein sequence ID" value="KRM05260.1"/>
    <property type="molecule type" value="Genomic_DNA"/>
</dbReference>
<gene>
    <name evidence="2" type="ORF">FC89_GL001731</name>
</gene>
<evidence type="ECO:0000313" key="3">
    <source>
        <dbReference type="Proteomes" id="UP000051451"/>
    </source>
</evidence>
<keyword evidence="1" id="KW-0472">Membrane</keyword>
<protein>
    <recommendedName>
        <fullName evidence="4">Integral membrane protein</fullName>
    </recommendedName>
</protein>
<dbReference type="OrthoDB" id="7864805at2"/>
<reference evidence="2 3" key="1">
    <citation type="journal article" date="2015" name="Genome Announc.">
        <title>Expanding the biotechnology potential of lactobacilli through comparative genomics of 213 strains and associated genera.</title>
        <authorList>
            <person name="Sun Z."/>
            <person name="Harris H.M."/>
            <person name="McCann A."/>
            <person name="Guo C."/>
            <person name="Argimon S."/>
            <person name="Zhang W."/>
            <person name="Yang X."/>
            <person name="Jeffery I.B."/>
            <person name="Cooney J.C."/>
            <person name="Kagawa T.F."/>
            <person name="Liu W."/>
            <person name="Song Y."/>
            <person name="Salvetti E."/>
            <person name="Wrobel A."/>
            <person name="Rasinkangas P."/>
            <person name="Parkhill J."/>
            <person name="Rea M.C."/>
            <person name="O'Sullivan O."/>
            <person name="Ritari J."/>
            <person name="Douillard F.P."/>
            <person name="Paul Ross R."/>
            <person name="Yang R."/>
            <person name="Briner A.E."/>
            <person name="Felis G.E."/>
            <person name="de Vos W.M."/>
            <person name="Barrangou R."/>
            <person name="Klaenhammer T.R."/>
            <person name="Caufield P.W."/>
            <person name="Cui Y."/>
            <person name="Zhang H."/>
            <person name="O'Toole P.W."/>
        </authorList>
    </citation>
    <scope>NUCLEOTIDE SEQUENCE [LARGE SCALE GENOMIC DNA]</scope>
    <source>
        <strain evidence="2 3">DSM 18630</strain>
    </source>
</reference>
<keyword evidence="1" id="KW-1133">Transmembrane helix</keyword>
<feature type="transmembrane region" description="Helical" evidence="1">
    <location>
        <begin position="200"/>
        <end position="219"/>
    </location>
</feature>
<dbReference type="GO" id="GO:0005886">
    <property type="term" value="C:plasma membrane"/>
    <property type="evidence" value="ECO:0007669"/>
    <property type="project" value="TreeGrafter"/>
</dbReference>
<feature type="transmembrane region" description="Helical" evidence="1">
    <location>
        <begin position="35"/>
        <end position="57"/>
    </location>
</feature>
<proteinExistence type="predicted"/>
<keyword evidence="1" id="KW-0812">Transmembrane</keyword>
<feature type="transmembrane region" description="Helical" evidence="1">
    <location>
        <begin position="289"/>
        <end position="309"/>
    </location>
</feature>
<dbReference type="PANTHER" id="PTHR34821:SF2">
    <property type="entry name" value="INNER MEMBRANE PROTEIN YDCZ"/>
    <property type="match status" value="1"/>
</dbReference>
<feature type="transmembrane region" description="Helical" evidence="1">
    <location>
        <begin position="69"/>
        <end position="92"/>
    </location>
</feature>
<organism evidence="2 3">
    <name type="scientific">Liquorilactobacillus ghanensis DSM 18630</name>
    <dbReference type="NCBI Taxonomy" id="1423750"/>
    <lineage>
        <taxon>Bacteria</taxon>
        <taxon>Bacillati</taxon>
        <taxon>Bacillota</taxon>
        <taxon>Bacilli</taxon>
        <taxon>Lactobacillales</taxon>
        <taxon>Lactobacillaceae</taxon>
        <taxon>Liquorilactobacillus</taxon>
    </lineage>
</organism>
<dbReference type="GeneID" id="98319592"/>
<keyword evidence="3" id="KW-1185">Reference proteome</keyword>
<feature type="transmembrane region" description="Helical" evidence="1">
    <location>
        <begin position="262"/>
        <end position="283"/>
    </location>
</feature>
<dbReference type="Pfam" id="PF04657">
    <property type="entry name" value="DMT_YdcZ"/>
    <property type="match status" value="2"/>
</dbReference>
<accession>A0A0R1VUU8</accession>
<dbReference type="Proteomes" id="UP000051451">
    <property type="component" value="Unassembled WGS sequence"/>
</dbReference>
<feature type="transmembrane region" description="Helical" evidence="1">
    <location>
        <begin position="98"/>
        <end position="115"/>
    </location>
</feature>
<sequence>MLPILLGLTIGFGLPLQTAINSKLRKIVGSPLLSSMVSFTVGTIFLTLATLLLTHGLMINLLLFKQQPWWIWIGGLLGVIYLTGNIVLFPYLGSVQTVIMPVVGQLIMSMLIDNFGWFDSPQHTLNLVRLGGCALVFIGVIMAVAAASLFKSRRKQFDTVSKSPHRFLWQLAGIFTGMLSAMQTAINGHLGVVLASAEKAALISFLVGTVALWLLVIIREHGIHLKPAFSTSHPWWIWIGGIIGALFVLGNAFLVPVIGTGLAVVIVLFGMITGSLLVDHFGWLGADRILIEPIQLLGIIVMLAGVILIKLF</sequence>
<feature type="transmembrane region" description="Helical" evidence="1">
    <location>
        <begin position="167"/>
        <end position="188"/>
    </location>
</feature>
<name>A0A0R1VUU8_9LACO</name>
<dbReference type="RefSeq" id="WP_057872317.1">
    <property type="nucleotide sequence ID" value="NZ_AZGB01000022.1"/>
</dbReference>
<feature type="transmembrane region" description="Helical" evidence="1">
    <location>
        <begin position="235"/>
        <end position="255"/>
    </location>
</feature>
<dbReference type="AlphaFoldDB" id="A0A0R1VUU8"/>
<evidence type="ECO:0008006" key="4">
    <source>
        <dbReference type="Google" id="ProtNLM"/>
    </source>
</evidence>
<feature type="transmembrane region" description="Helical" evidence="1">
    <location>
        <begin position="127"/>
        <end position="147"/>
    </location>
</feature>
<dbReference type="PATRIC" id="fig|1423750.3.peg.1776"/>
<dbReference type="InterPro" id="IPR006750">
    <property type="entry name" value="YdcZ"/>
</dbReference>
<evidence type="ECO:0000256" key="1">
    <source>
        <dbReference type="SAM" id="Phobius"/>
    </source>
</evidence>
<dbReference type="STRING" id="1423750.FC89_GL001731"/>
<evidence type="ECO:0000313" key="2">
    <source>
        <dbReference type="EMBL" id="KRM05260.1"/>
    </source>
</evidence>